<evidence type="ECO:0000313" key="2">
    <source>
        <dbReference type="Proteomes" id="UP000251717"/>
    </source>
</evidence>
<name>A0A315XNG8_9EURY</name>
<dbReference type="AlphaFoldDB" id="A0A315XNG8"/>
<dbReference type="SUPFAM" id="SSF51126">
    <property type="entry name" value="Pectin lyase-like"/>
    <property type="match status" value="1"/>
</dbReference>
<dbReference type="Proteomes" id="UP000251717">
    <property type="component" value="Unassembled WGS sequence"/>
</dbReference>
<gene>
    <name evidence="1" type="ORF">MBBTH_05280</name>
</gene>
<dbReference type="OrthoDB" id="78488at2157"/>
<reference evidence="1 2" key="1">
    <citation type="submission" date="2017-03" db="EMBL/GenBank/DDBJ databases">
        <title>Genome sequence of Methanobrevibacter thaueri.</title>
        <authorList>
            <person name="Poehlein A."/>
            <person name="Seedorf H."/>
            <person name="Daniel R."/>
        </authorList>
    </citation>
    <scope>NUCLEOTIDE SEQUENCE [LARGE SCALE GENOMIC DNA]</scope>
    <source>
        <strain evidence="1 2">DSM 11995</strain>
    </source>
</reference>
<dbReference type="EMBL" id="MZGS01000016">
    <property type="protein sequence ID" value="PWB87941.1"/>
    <property type="molecule type" value="Genomic_DNA"/>
</dbReference>
<sequence>MFRISSNLSKICLGILILILGFLVISTVNASDVASDANTTYPAEQDVVQSNVSTFDDLSAKINETPENGILVLDCDYEYRNGSNKGIMISKSITIDGAGHTLDGKKASRMFNVTADNVTLKNINFVNGNAYGRYFSNSAGGGAIYWNGANGAVENCNFTNNYGSGIEDDPFDKEEVWIDVNGIEIHTYRLRPMGAKVNEGGAIVWNATNGTVFRCIFKNNGVGYPNYGGAICWRGSLGKVLESEFYENDAWAGAAICWIGENGTILYSKFVNSGSIFGRDIMWFGENGLIKYSFLLSSEGCPLYPYSGNVVADYNFWGDILPDTKIDKISNLHNWIVLNASYNQDFVKKGDIIVVKSNVLLLGNDGSLSEFTELDIPGNVTVTADRDGFVQLSFSKGKLEVKIVPKTKIVSKNLVKYYKQSKQFKVRVYGADGKPAVGKFVNFTIGKNTYKVRTDKSGYATLKINMKPGKYTVITKFEDVKVKNKITVKTTLITKNKSKKVKKSAKFKIKVLNSKGKAYKNQLVKVKFKGKTYKLKTNKKGIAIFKIPKKLKVGKYKIKTTYKGLTNSNRITVRK</sequence>
<keyword evidence="2" id="KW-1185">Reference proteome</keyword>
<organism evidence="1 2">
    <name type="scientific">Methanobrevibacter thaueri</name>
    <dbReference type="NCBI Taxonomy" id="190975"/>
    <lineage>
        <taxon>Archaea</taxon>
        <taxon>Methanobacteriati</taxon>
        <taxon>Methanobacteriota</taxon>
        <taxon>Methanomada group</taxon>
        <taxon>Methanobacteria</taxon>
        <taxon>Methanobacteriales</taxon>
        <taxon>Methanobacteriaceae</taxon>
        <taxon>Methanobrevibacter</taxon>
    </lineage>
</organism>
<proteinExistence type="predicted"/>
<accession>A0A315XNG8</accession>
<keyword evidence="1" id="KW-0472">Membrane</keyword>
<keyword evidence="1" id="KW-0812">Transmembrane</keyword>
<dbReference type="RefSeq" id="WP_133241933.1">
    <property type="nucleotide sequence ID" value="NZ_MZGS01000016.1"/>
</dbReference>
<dbReference type="InterPro" id="IPR046776">
    <property type="entry name" value="Pectate_lyase_5"/>
</dbReference>
<comment type="caution">
    <text evidence="1">The sequence shown here is derived from an EMBL/GenBank/DDBJ whole genome shotgun (WGS) entry which is preliminary data.</text>
</comment>
<evidence type="ECO:0000313" key="1">
    <source>
        <dbReference type="EMBL" id="PWB87941.1"/>
    </source>
</evidence>
<dbReference type="InterPro" id="IPR011050">
    <property type="entry name" value="Pectin_lyase_fold/virulence"/>
</dbReference>
<protein>
    <submittedName>
        <fullName evidence="1">Nickel uptake substrate-specific transmembrane region</fullName>
    </submittedName>
</protein>
<dbReference type="Pfam" id="PF20585">
    <property type="entry name" value="Pectate_lyase_5"/>
    <property type="match status" value="1"/>
</dbReference>